<organism evidence="1">
    <name type="scientific">Klebsiella pneumoniae</name>
    <dbReference type="NCBI Taxonomy" id="573"/>
    <lineage>
        <taxon>Bacteria</taxon>
        <taxon>Pseudomonadati</taxon>
        <taxon>Pseudomonadota</taxon>
        <taxon>Gammaproteobacteria</taxon>
        <taxon>Enterobacterales</taxon>
        <taxon>Enterobacteriaceae</taxon>
        <taxon>Klebsiella/Raoultella group</taxon>
        <taxon>Klebsiella</taxon>
        <taxon>Klebsiella pneumoniae complex</taxon>
    </lineage>
</organism>
<keyword evidence="1" id="KW-0614">Plasmid</keyword>
<protein>
    <submittedName>
        <fullName evidence="1">Uncharacterized protein</fullName>
    </submittedName>
</protein>
<proteinExistence type="predicted"/>
<dbReference type="Proteomes" id="UP001319930">
    <property type="component" value="Plasmid pNUITM-VK2"/>
</dbReference>
<geneLocation type="plasmid" evidence="1">
    <name>pKP04VIM</name>
</geneLocation>
<reference evidence="2 3" key="2">
    <citation type="submission" date="2021-09" db="EMBL/GenBank/DDBJ databases">
        <title>Whole genome sequencing of antimicrobial-resistant bacteria isolated from aquatic animals, plants, and environment in Asia.</title>
        <authorList>
            <person name="Hirabayashi A."/>
            <person name="Suzuki M."/>
        </authorList>
    </citation>
    <scope>NUCLEOTIDE SEQUENCE [LARGE SCALE GENOMIC DNA]</scope>
    <source>
        <strain evidence="2 3">NUITM-VK2</strain>
        <plasmid evidence="2 3">pNUITM-VK2</plasmid>
    </source>
</reference>
<sequence>MLMQTEKAVLQIAEYIPRACRNMKLFEAKARLATKIALYIVDGCCDEVLNLAFKPALNCRTREQFFNHIQQIKNGAGNVRF</sequence>
<dbReference type="RefSeq" id="WP_014839969.1">
    <property type="nucleotide sequence ID" value="NZ_AP018583.1"/>
</dbReference>
<gene>
    <name evidence="2" type="ORF">NUITMVK2_1300</name>
</gene>
<name>A0A1B1LQJ3_KLEPN</name>
<dbReference type="GeneID" id="93756894"/>
<accession>A0A1B1LQJ3</accession>
<dbReference type="AlphaFoldDB" id="A0A1B1LQJ3"/>
<dbReference type="EMBL" id="AP025164">
    <property type="protein sequence ID" value="BDB31016.1"/>
    <property type="molecule type" value="Genomic_DNA"/>
</dbReference>
<dbReference type="EMBL" id="KU318421">
    <property type="protein sequence ID" value="ANS55330.1"/>
    <property type="molecule type" value="Genomic_DNA"/>
</dbReference>
<dbReference type="PATRIC" id="fig|573.1650.peg.5639"/>
<reference evidence="1" key="1">
    <citation type="submission" date="2015-12" db="EMBL/GenBank/DDBJ databases">
        <title>Klebsiella pneumoniae strain KP04 plasmid pKP04VIM, complete sequence.</title>
        <authorList>
            <person name="Li R."/>
            <person name="Lin D."/>
            <person name="Chen C."/>
        </authorList>
    </citation>
    <scope>NUCLEOTIDE SEQUENCE</scope>
    <source>
        <plasmid evidence="1">pKP04VIM</plasmid>
    </source>
</reference>
<evidence type="ECO:0000313" key="2">
    <source>
        <dbReference type="EMBL" id="BDB31016.1"/>
    </source>
</evidence>
<evidence type="ECO:0000313" key="3">
    <source>
        <dbReference type="Proteomes" id="UP001319930"/>
    </source>
</evidence>
<evidence type="ECO:0000313" key="1">
    <source>
        <dbReference type="EMBL" id="ANS55330.1"/>
    </source>
</evidence>
<geneLocation type="plasmid" evidence="2 3">
    <name>pNUITM-VK2</name>
</geneLocation>